<feature type="non-terminal residue" evidence="6">
    <location>
        <position position="1"/>
    </location>
</feature>
<reference evidence="6 7" key="1">
    <citation type="submission" date="2014-04" db="EMBL/GenBank/DDBJ databases">
        <title>Genome evolution of avian class.</title>
        <authorList>
            <person name="Zhang G."/>
            <person name="Li C."/>
        </authorList>
    </citation>
    <scope>NUCLEOTIDE SEQUENCE [LARGE SCALE GENOMIC DNA]</scope>
    <source>
        <strain evidence="6">BGI_N339</strain>
    </source>
</reference>
<proteinExistence type="predicted"/>
<dbReference type="GO" id="GO:0008270">
    <property type="term" value="F:zinc ion binding"/>
    <property type="evidence" value="ECO:0007669"/>
    <property type="project" value="UniProtKB-KW"/>
</dbReference>
<evidence type="ECO:0000259" key="5">
    <source>
        <dbReference type="PROSITE" id="PS50089"/>
    </source>
</evidence>
<dbReference type="InterPro" id="IPR013083">
    <property type="entry name" value="Znf_RING/FYVE/PHD"/>
</dbReference>
<accession>A0A093CUT0</accession>
<protein>
    <submittedName>
        <fullName evidence="6">Tripartite motif-containing protein 7</fullName>
    </submittedName>
</protein>
<dbReference type="AlphaFoldDB" id="A0A093CUT0"/>
<keyword evidence="2 4" id="KW-0863">Zinc-finger</keyword>
<dbReference type="InterPro" id="IPR050143">
    <property type="entry name" value="TRIM/RBCC"/>
</dbReference>
<evidence type="ECO:0000313" key="7">
    <source>
        <dbReference type="Proteomes" id="UP000053149"/>
    </source>
</evidence>
<dbReference type="Gene3D" id="3.30.40.10">
    <property type="entry name" value="Zinc/RING finger domain, C3HC4 (zinc finger)"/>
    <property type="match status" value="1"/>
</dbReference>
<keyword evidence="1" id="KW-0479">Metal-binding</keyword>
<feature type="non-terminal residue" evidence="6">
    <location>
        <position position="37"/>
    </location>
</feature>
<evidence type="ECO:0000313" key="6">
    <source>
        <dbReference type="EMBL" id="KFV16674.1"/>
    </source>
</evidence>
<dbReference type="PANTHER" id="PTHR24103">
    <property type="entry name" value="E3 UBIQUITIN-PROTEIN LIGASE TRIM"/>
    <property type="match status" value="1"/>
</dbReference>
<evidence type="ECO:0000256" key="4">
    <source>
        <dbReference type="PROSITE-ProRule" id="PRU00175"/>
    </source>
</evidence>
<evidence type="ECO:0000256" key="3">
    <source>
        <dbReference type="ARBA" id="ARBA00022833"/>
    </source>
</evidence>
<dbReference type="EMBL" id="KL248919">
    <property type="protein sequence ID" value="KFV16674.1"/>
    <property type="molecule type" value="Genomic_DNA"/>
</dbReference>
<dbReference type="PROSITE" id="PS50089">
    <property type="entry name" value="ZF_RING_2"/>
    <property type="match status" value="1"/>
</dbReference>
<organism evidence="6 7">
    <name type="scientific">Pterocles gutturalis</name>
    <name type="common">yellow-throated sandgrouse</name>
    <dbReference type="NCBI Taxonomy" id="240206"/>
    <lineage>
        <taxon>Eukaryota</taxon>
        <taxon>Metazoa</taxon>
        <taxon>Chordata</taxon>
        <taxon>Craniata</taxon>
        <taxon>Vertebrata</taxon>
        <taxon>Euteleostomi</taxon>
        <taxon>Archelosauria</taxon>
        <taxon>Archosauria</taxon>
        <taxon>Dinosauria</taxon>
        <taxon>Saurischia</taxon>
        <taxon>Theropoda</taxon>
        <taxon>Coelurosauria</taxon>
        <taxon>Aves</taxon>
        <taxon>Neognathae</taxon>
        <taxon>Neoaves</taxon>
        <taxon>Columbimorphae</taxon>
        <taxon>Pterocliformes</taxon>
        <taxon>Pteroclidae</taxon>
        <taxon>Pterocles</taxon>
    </lineage>
</organism>
<evidence type="ECO:0000256" key="2">
    <source>
        <dbReference type="ARBA" id="ARBA00022771"/>
    </source>
</evidence>
<evidence type="ECO:0000256" key="1">
    <source>
        <dbReference type="ARBA" id="ARBA00022723"/>
    </source>
</evidence>
<dbReference type="InterPro" id="IPR017907">
    <property type="entry name" value="Znf_RING_CS"/>
</dbReference>
<dbReference type="SUPFAM" id="SSF57850">
    <property type="entry name" value="RING/U-box"/>
    <property type="match status" value="1"/>
</dbReference>
<dbReference type="Pfam" id="PF15227">
    <property type="entry name" value="zf-C3HC4_4"/>
    <property type="match status" value="1"/>
</dbReference>
<keyword evidence="3" id="KW-0862">Zinc</keyword>
<sequence length="37" mass="4251">ELPSEASCSICSEYFRDPVSIHCGHNFCRACITRCWE</sequence>
<keyword evidence="7" id="KW-1185">Reference proteome</keyword>
<feature type="domain" description="RING-type" evidence="5">
    <location>
        <begin position="8"/>
        <end position="34"/>
    </location>
</feature>
<name>A0A093CUT0_9AVES</name>
<gene>
    <name evidence="6" type="ORF">N339_06612</name>
</gene>
<dbReference type="PROSITE" id="PS00518">
    <property type="entry name" value="ZF_RING_1"/>
    <property type="match status" value="1"/>
</dbReference>
<dbReference type="InterPro" id="IPR001841">
    <property type="entry name" value="Znf_RING"/>
</dbReference>
<dbReference type="Proteomes" id="UP000053149">
    <property type="component" value="Unassembled WGS sequence"/>
</dbReference>